<organism evidence="2 3">
    <name type="scientific">Protopolystoma xenopodis</name>
    <dbReference type="NCBI Taxonomy" id="117903"/>
    <lineage>
        <taxon>Eukaryota</taxon>
        <taxon>Metazoa</taxon>
        <taxon>Spiralia</taxon>
        <taxon>Lophotrochozoa</taxon>
        <taxon>Platyhelminthes</taxon>
        <taxon>Monogenea</taxon>
        <taxon>Polyopisthocotylea</taxon>
        <taxon>Polystomatidea</taxon>
        <taxon>Polystomatidae</taxon>
        <taxon>Protopolystoma</taxon>
    </lineage>
</organism>
<dbReference type="EMBL" id="CAAALY010252344">
    <property type="protein sequence ID" value="VEL36488.1"/>
    <property type="molecule type" value="Genomic_DNA"/>
</dbReference>
<protein>
    <submittedName>
        <fullName evidence="2">Uncharacterized protein</fullName>
    </submittedName>
</protein>
<gene>
    <name evidence="2" type="ORF">PXEA_LOCUS29928</name>
</gene>
<reference evidence="2" key="1">
    <citation type="submission" date="2018-11" db="EMBL/GenBank/DDBJ databases">
        <authorList>
            <consortium name="Pathogen Informatics"/>
        </authorList>
    </citation>
    <scope>NUCLEOTIDE SEQUENCE</scope>
</reference>
<keyword evidence="3" id="KW-1185">Reference proteome</keyword>
<dbReference type="Proteomes" id="UP000784294">
    <property type="component" value="Unassembled WGS sequence"/>
</dbReference>
<evidence type="ECO:0000256" key="1">
    <source>
        <dbReference type="SAM" id="MobiDB-lite"/>
    </source>
</evidence>
<accession>A0A3S5B800</accession>
<feature type="compositionally biased region" description="Basic and acidic residues" evidence="1">
    <location>
        <begin position="50"/>
        <end position="68"/>
    </location>
</feature>
<sequence>MSRPPLLSSSQQQVSQFAHQQKHQISQPPQSASPQRHPSQSHQRPQQQQMRREEVNRRRDEPALEGRVKSTGRVHFSDATRPISARRATASANLTGICEAVELPPTGWRQAVVRGLSAGRPGRTLGPRRQASAARRPRRPADTWARERDRLRTASTWTPLAESSFRIVSLTTDSASSSRRESARRHSPERRLAGVVRPAVACVYTTPEQRLALAEEVCRRGDAESALRQTALLAVEGDGDGNVNAELCLGLCELVAFGLPRIGLMGSPDAAGQTTDLEARDRQGRTRLCGRAGHGRPGRASLRDNPAPASVNVAGGDARGPTTGLAKQPQSGGRVLYSGQGRPHTAALLGKPATFQPRVDDSRRFVRTLSFGQEEYNRFQHKMFL</sequence>
<feature type="compositionally biased region" description="Low complexity" evidence="1">
    <location>
        <begin position="8"/>
        <end position="49"/>
    </location>
</feature>
<dbReference type="AlphaFoldDB" id="A0A3S5B800"/>
<feature type="region of interest" description="Disordered" evidence="1">
    <location>
        <begin position="288"/>
        <end position="333"/>
    </location>
</feature>
<proteinExistence type="predicted"/>
<comment type="caution">
    <text evidence="2">The sequence shown here is derived from an EMBL/GenBank/DDBJ whole genome shotgun (WGS) entry which is preliminary data.</text>
</comment>
<evidence type="ECO:0000313" key="3">
    <source>
        <dbReference type="Proteomes" id="UP000784294"/>
    </source>
</evidence>
<feature type="region of interest" description="Disordered" evidence="1">
    <location>
        <begin position="1"/>
        <end position="80"/>
    </location>
</feature>
<name>A0A3S5B800_9PLAT</name>
<feature type="region of interest" description="Disordered" evidence="1">
    <location>
        <begin position="118"/>
        <end position="144"/>
    </location>
</feature>
<evidence type="ECO:0000313" key="2">
    <source>
        <dbReference type="EMBL" id="VEL36488.1"/>
    </source>
</evidence>